<proteinExistence type="predicted"/>
<gene>
    <name evidence="1" type="ORF">VNO77_34494</name>
</gene>
<name>A0AAN9KED8_CANGL</name>
<dbReference type="AlphaFoldDB" id="A0AAN9KED8"/>
<dbReference type="Proteomes" id="UP001367508">
    <property type="component" value="Unassembled WGS sequence"/>
</dbReference>
<comment type="caution">
    <text evidence="1">The sequence shown here is derived from an EMBL/GenBank/DDBJ whole genome shotgun (WGS) entry which is preliminary data.</text>
</comment>
<dbReference type="EMBL" id="JAYMYQ010000008">
    <property type="protein sequence ID" value="KAK7315912.1"/>
    <property type="molecule type" value="Genomic_DNA"/>
</dbReference>
<reference evidence="1 2" key="1">
    <citation type="submission" date="2024-01" db="EMBL/GenBank/DDBJ databases">
        <title>The genomes of 5 underutilized Papilionoideae crops provide insights into root nodulation and disease resistanc.</title>
        <authorList>
            <person name="Jiang F."/>
        </authorList>
    </citation>
    <scope>NUCLEOTIDE SEQUENCE [LARGE SCALE GENOMIC DNA]</scope>
    <source>
        <strain evidence="1">LVBAO_FW01</strain>
        <tissue evidence="1">Leaves</tissue>
    </source>
</reference>
<organism evidence="1 2">
    <name type="scientific">Canavalia gladiata</name>
    <name type="common">Sword bean</name>
    <name type="synonym">Dolichos gladiatus</name>
    <dbReference type="NCBI Taxonomy" id="3824"/>
    <lineage>
        <taxon>Eukaryota</taxon>
        <taxon>Viridiplantae</taxon>
        <taxon>Streptophyta</taxon>
        <taxon>Embryophyta</taxon>
        <taxon>Tracheophyta</taxon>
        <taxon>Spermatophyta</taxon>
        <taxon>Magnoliopsida</taxon>
        <taxon>eudicotyledons</taxon>
        <taxon>Gunneridae</taxon>
        <taxon>Pentapetalae</taxon>
        <taxon>rosids</taxon>
        <taxon>fabids</taxon>
        <taxon>Fabales</taxon>
        <taxon>Fabaceae</taxon>
        <taxon>Papilionoideae</taxon>
        <taxon>50 kb inversion clade</taxon>
        <taxon>NPAAA clade</taxon>
        <taxon>indigoferoid/millettioid clade</taxon>
        <taxon>Phaseoleae</taxon>
        <taxon>Canavalia</taxon>
    </lineage>
</organism>
<evidence type="ECO:0000313" key="1">
    <source>
        <dbReference type="EMBL" id="KAK7315912.1"/>
    </source>
</evidence>
<sequence length="118" mass="12959">MCSELRLSQLVAYFVKNTGPCLFCVRFQVMIVPRPESRPDCVDAGLDQVNACMHKRRPRRSPGAIANSHAVQTLVGPATCIFGFFSQCGQITIKPSSFPRFTTGSPNILNLQLDPSTT</sequence>
<accession>A0AAN9KED8</accession>
<evidence type="ECO:0000313" key="2">
    <source>
        <dbReference type="Proteomes" id="UP001367508"/>
    </source>
</evidence>
<protein>
    <submittedName>
        <fullName evidence="1">Uncharacterized protein</fullName>
    </submittedName>
</protein>
<keyword evidence="2" id="KW-1185">Reference proteome</keyword>